<dbReference type="EMBL" id="LWBO01000004">
    <property type="protein sequence ID" value="OQP52367.1"/>
    <property type="molecule type" value="Genomic_DNA"/>
</dbReference>
<evidence type="ECO:0000256" key="2">
    <source>
        <dbReference type="ARBA" id="ARBA00023136"/>
    </source>
</evidence>
<dbReference type="SUPFAM" id="SSF49464">
    <property type="entry name" value="Carboxypeptidase regulatory domain-like"/>
    <property type="match status" value="1"/>
</dbReference>
<dbReference type="PANTHER" id="PTHR40980:SF4">
    <property type="entry name" value="TONB-DEPENDENT RECEPTOR-LIKE BETA-BARREL DOMAIN-CONTAINING PROTEIN"/>
    <property type="match status" value="1"/>
</dbReference>
<keyword evidence="4" id="KW-0732">Signal</keyword>
<feature type="chain" id="PRO_5045579585" evidence="4">
    <location>
        <begin position="19"/>
        <end position="824"/>
    </location>
</feature>
<dbReference type="RefSeq" id="WP_014220419.1">
    <property type="nucleotide sequence ID" value="NZ_LWBO01000004.1"/>
</dbReference>
<dbReference type="InterPro" id="IPR037066">
    <property type="entry name" value="Plug_dom_sf"/>
</dbReference>
<keyword evidence="8" id="KW-1185">Reference proteome</keyword>
<dbReference type="InterPro" id="IPR012910">
    <property type="entry name" value="Plug_dom"/>
</dbReference>
<dbReference type="Pfam" id="PF07715">
    <property type="entry name" value="Plug"/>
    <property type="match status" value="1"/>
</dbReference>
<evidence type="ECO:0000256" key="4">
    <source>
        <dbReference type="SAM" id="SignalP"/>
    </source>
</evidence>
<evidence type="ECO:0000259" key="6">
    <source>
        <dbReference type="Pfam" id="PF14905"/>
    </source>
</evidence>
<dbReference type="SUPFAM" id="SSF56935">
    <property type="entry name" value="Porins"/>
    <property type="match status" value="1"/>
</dbReference>
<dbReference type="Pfam" id="PF13620">
    <property type="entry name" value="CarboxypepD_reg"/>
    <property type="match status" value="1"/>
</dbReference>
<accession>A0ABX3P1J3</accession>
<feature type="domain" description="Outer membrane protein beta-barrel" evidence="6">
    <location>
        <begin position="388"/>
        <end position="803"/>
    </location>
</feature>
<name>A0ABX3P1J3_9BACT</name>
<feature type="signal peptide" evidence="4">
    <location>
        <begin position="1"/>
        <end position="18"/>
    </location>
</feature>
<keyword evidence="7" id="KW-0675">Receptor</keyword>
<keyword evidence="3" id="KW-0998">Cell outer membrane</keyword>
<dbReference type="InterPro" id="IPR041700">
    <property type="entry name" value="OMP_b-brl_3"/>
</dbReference>
<evidence type="ECO:0000256" key="3">
    <source>
        <dbReference type="ARBA" id="ARBA00023237"/>
    </source>
</evidence>
<keyword evidence="2" id="KW-0472">Membrane</keyword>
<evidence type="ECO:0000313" key="7">
    <source>
        <dbReference type="EMBL" id="OQP52367.1"/>
    </source>
</evidence>
<evidence type="ECO:0000313" key="8">
    <source>
        <dbReference type="Proteomes" id="UP000192277"/>
    </source>
</evidence>
<dbReference type="InterPro" id="IPR008969">
    <property type="entry name" value="CarboxyPept-like_regulatory"/>
</dbReference>
<dbReference type="Gene3D" id="2.60.40.1120">
    <property type="entry name" value="Carboxypeptidase-like, regulatory domain"/>
    <property type="match status" value="1"/>
</dbReference>
<comment type="subcellular location">
    <subcellularLocation>
        <location evidence="1">Cell outer membrane</location>
    </subcellularLocation>
</comment>
<feature type="domain" description="TonB-dependent receptor plug" evidence="5">
    <location>
        <begin position="153"/>
        <end position="228"/>
    </location>
</feature>
<proteinExistence type="predicted"/>
<evidence type="ECO:0000256" key="1">
    <source>
        <dbReference type="ARBA" id="ARBA00004442"/>
    </source>
</evidence>
<protein>
    <submittedName>
        <fullName evidence="7">TonB-dependent receptor</fullName>
    </submittedName>
</protein>
<dbReference type="PANTHER" id="PTHR40980">
    <property type="entry name" value="PLUG DOMAIN-CONTAINING PROTEIN"/>
    <property type="match status" value="1"/>
</dbReference>
<comment type="caution">
    <text evidence="7">The sequence shown here is derived from an EMBL/GenBank/DDBJ whole genome shotgun (WGS) entry which is preliminary data.</text>
</comment>
<evidence type="ECO:0000259" key="5">
    <source>
        <dbReference type="Pfam" id="PF07715"/>
    </source>
</evidence>
<dbReference type="Gene3D" id="2.40.170.20">
    <property type="entry name" value="TonB-dependent receptor, beta-barrel domain"/>
    <property type="match status" value="1"/>
</dbReference>
<dbReference type="Proteomes" id="UP000192277">
    <property type="component" value="Unassembled WGS sequence"/>
</dbReference>
<dbReference type="Pfam" id="PF14905">
    <property type="entry name" value="OMP_b-brl_3"/>
    <property type="match status" value="1"/>
</dbReference>
<reference evidence="7 8" key="1">
    <citation type="submission" date="2016-04" db="EMBL/GenBank/DDBJ databases">
        <authorList>
            <person name="Chen L."/>
            <person name="Zhuang W."/>
            <person name="Wang G."/>
        </authorList>
    </citation>
    <scope>NUCLEOTIDE SEQUENCE [LARGE SCALE GENOMIC DNA]</scope>
    <source>
        <strain evidence="8">GR20</strain>
    </source>
</reference>
<organism evidence="7 8">
    <name type="scientific">Niastella koreensis</name>
    <dbReference type="NCBI Taxonomy" id="354356"/>
    <lineage>
        <taxon>Bacteria</taxon>
        <taxon>Pseudomonadati</taxon>
        <taxon>Bacteroidota</taxon>
        <taxon>Chitinophagia</taxon>
        <taxon>Chitinophagales</taxon>
        <taxon>Chitinophagaceae</taxon>
        <taxon>Niastella</taxon>
    </lineage>
</organism>
<gene>
    <name evidence="7" type="ORF">A4D02_24565</name>
</gene>
<dbReference type="Gene3D" id="2.170.130.10">
    <property type="entry name" value="TonB-dependent receptor, plug domain"/>
    <property type="match status" value="1"/>
</dbReference>
<dbReference type="InterPro" id="IPR036942">
    <property type="entry name" value="Beta-barrel_TonB_sf"/>
</dbReference>
<sequence>MKAILICLFAWLSINLQAQSTAHAGENGKITGKVIDSLTKAPLEYATITVMDKSSGKILTGGASNDAGVFTITGIAAGEYTIIIESIGYQKITLSAVPVQKGKPVELKLIRLVKKDQDLSAVTVTAKAKLIENKIDKMIFNAEKDLTSAGGVATDLLKKVPQVSVDVDGNVQLAGNGSIRFLINGKPSTAFGSNVADVLQSIPASQIKSIEVITNPGARYDAQGMGGIINIILKTNTARGINGNMSLTAGTRAENGAVNFNARNKSFGINAFVSGNTRLPVSTPYTSERNSTDTVGKTNTLLQQDGNTKLKRYGLESGMGIDWAYKKYNSFSVNVNYDIFGTSTRGLINQVQENTTYNGGLLSNLATLNNTNSRNRSHNVDLSFNYKRTFAKEDQELEFAVNSSIGRTQGNAANEQFFMPQDSLYYGVMNSNPGKENQTQITLDYTQPLTEKIQLGTGIKTTILDISSNAVAWGYSPLAKDYVYADALSNNLQYHQKVYAGYAELSFPVGNLFEVKAGGRYERTEINSYYSNAQQQVKKPGYYTWVPSLFLSKKLGDEQVIKLSYSKRIERPDYGDLNPFINTSDPKNITAGNPYLLPELGQRVELSYSRNMGNVGSVILTGFYRHNRQDIQPYVKYYPSLIVGDSTYYNVSVSTRENIGTEDNTGLNVFSDVHLTSKLSLRTNLSFYHRKIFNAIDVGQSRTSFNYRTNLNVTYQFTNLMAGEFFGNFNSARNEVQGRYPSLTTYSFALRQFIWHKKGSLALTATNPFNEYVKQKLEINGPGFTTTTIRKIPFRSIGINFTWKFGKLEFRNEHKDEGGGDENL</sequence>